<evidence type="ECO:0000256" key="3">
    <source>
        <dbReference type="ARBA" id="ARBA00013194"/>
    </source>
</evidence>
<evidence type="ECO:0000256" key="7">
    <source>
        <dbReference type="PROSITE-ProRule" id="PRU00278"/>
    </source>
</evidence>
<comment type="similarity">
    <text evidence="2">Belongs to the PpiC/parvulin rotamase family.</text>
</comment>
<dbReference type="SUPFAM" id="SSF54534">
    <property type="entry name" value="FKBP-like"/>
    <property type="match status" value="1"/>
</dbReference>
<dbReference type="InterPro" id="IPR046357">
    <property type="entry name" value="PPIase_dom_sf"/>
</dbReference>
<evidence type="ECO:0000256" key="1">
    <source>
        <dbReference type="ARBA" id="ARBA00000971"/>
    </source>
</evidence>
<evidence type="ECO:0000256" key="6">
    <source>
        <dbReference type="ARBA" id="ARBA00023235"/>
    </source>
</evidence>
<dbReference type="AlphaFoldDB" id="A0A1Y6CAK6"/>
<dbReference type="RefSeq" id="WP_085277460.1">
    <property type="nucleotide sequence ID" value="NZ_FXAG01000022.1"/>
</dbReference>
<keyword evidence="6 7" id="KW-0413">Isomerase</keyword>
<keyword evidence="11" id="KW-1185">Reference proteome</keyword>
<dbReference type="Proteomes" id="UP000192920">
    <property type="component" value="Unassembled WGS sequence"/>
</dbReference>
<evidence type="ECO:0000259" key="9">
    <source>
        <dbReference type="PROSITE" id="PS50198"/>
    </source>
</evidence>
<feature type="domain" description="PpiC" evidence="9">
    <location>
        <begin position="134"/>
        <end position="225"/>
    </location>
</feature>
<protein>
    <recommendedName>
        <fullName evidence="3">peptidylprolyl isomerase</fullName>
        <ecNumber evidence="3">5.2.1.8</ecNumber>
    </recommendedName>
</protein>
<comment type="catalytic activity">
    <reaction evidence="1">
        <text>[protein]-peptidylproline (omega=180) = [protein]-peptidylproline (omega=0)</text>
        <dbReference type="Rhea" id="RHEA:16237"/>
        <dbReference type="Rhea" id="RHEA-COMP:10747"/>
        <dbReference type="Rhea" id="RHEA-COMP:10748"/>
        <dbReference type="ChEBI" id="CHEBI:83833"/>
        <dbReference type="ChEBI" id="CHEBI:83834"/>
        <dbReference type="EC" id="5.2.1.8"/>
    </reaction>
</comment>
<dbReference type="InterPro" id="IPR000297">
    <property type="entry name" value="PPIase_PpiC"/>
</dbReference>
<evidence type="ECO:0000256" key="2">
    <source>
        <dbReference type="ARBA" id="ARBA00007656"/>
    </source>
</evidence>
<dbReference type="Gene3D" id="1.10.8.1040">
    <property type="match status" value="1"/>
</dbReference>
<sequence>MRHSRLAALLFVAAIGVPGLAAAQAVATVNGVAIDKKDVDEAVTILGKNSNGKVQDSPALREQIKENLINKQLILQEATRRGLEKQPDFVERLQNVREEMLRDALFAEIVKQNPVTDAKIKARYDQLASQQAGSKEVHARQIMVTSEAEASKVIADLKKGKKFEDLAKTLSKDPTAKQSGGDMGWGNLSQMEPKLAEALKGLGKGQSSSQPFKSGLGWHVFKIEDIRDAKLPPLNEVKAQIARQIQQEDVAKAVGELRSKAKIQ</sequence>
<gene>
    <name evidence="10" type="ORF">SAMN02745746_03367</name>
</gene>
<dbReference type="PROSITE" id="PS01096">
    <property type="entry name" value="PPIC_PPIASE_1"/>
    <property type="match status" value="1"/>
</dbReference>
<keyword evidence="5 7" id="KW-0697">Rotamase</keyword>
<evidence type="ECO:0000313" key="11">
    <source>
        <dbReference type="Proteomes" id="UP000192920"/>
    </source>
</evidence>
<dbReference type="STRING" id="1123014.SAMN02745746_03367"/>
<dbReference type="Pfam" id="PF00639">
    <property type="entry name" value="Rotamase"/>
    <property type="match status" value="1"/>
</dbReference>
<organism evidence="10 11">
    <name type="scientific">Pseudogulbenkiania subflava DSM 22618</name>
    <dbReference type="NCBI Taxonomy" id="1123014"/>
    <lineage>
        <taxon>Bacteria</taxon>
        <taxon>Pseudomonadati</taxon>
        <taxon>Pseudomonadota</taxon>
        <taxon>Betaproteobacteria</taxon>
        <taxon>Neisseriales</taxon>
        <taxon>Chromobacteriaceae</taxon>
        <taxon>Pseudogulbenkiania</taxon>
    </lineage>
</organism>
<evidence type="ECO:0000256" key="4">
    <source>
        <dbReference type="ARBA" id="ARBA00022729"/>
    </source>
</evidence>
<dbReference type="Pfam" id="PF13623">
    <property type="entry name" value="SurA_N_2"/>
    <property type="match status" value="1"/>
</dbReference>
<evidence type="ECO:0000256" key="5">
    <source>
        <dbReference type="ARBA" id="ARBA00023110"/>
    </source>
</evidence>
<dbReference type="InterPro" id="IPR027304">
    <property type="entry name" value="Trigger_fact/SurA_dom_sf"/>
</dbReference>
<proteinExistence type="inferred from homology"/>
<dbReference type="GO" id="GO:0003755">
    <property type="term" value="F:peptidyl-prolyl cis-trans isomerase activity"/>
    <property type="evidence" value="ECO:0007669"/>
    <property type="project" value="UniProtKB-KW"/>
</dbReference>
<evidence type="ECO:0000256" key="8">
    <source>
        <dbReference type="SAM" id="SignalP"/>
    </source>
</evidence>
<dbReference type="PROSITE" id="PS50198">
    <property type="entry name" value="PPIC_PPIASE_2"/>
    <property type="match status" value="1"/>
</dbReference>
<dbReference type="SUPFAM" id="SSF109998">
    <property type="entry name" value="Triger factor/SurA peptide-binding domain-like"/>
    <property type="match status" value="1"/>
</dbReference>
<dbReference type="EC" id="5.2.1.8" evidence="3"/>
<feature type="chain" id="PRO_5012011966" description="peptidylprolyl isomerase" evidence="8">
    <location>
        <begin position="24"/>
        <end position="264"/>
    </location>
</feature>
<feature type="signal peptide" evidence="8">
    <location>
        <begin position="1"/>
        <end position="23"/>
    </location>
</feature>
<accession>A0A1Y6CAK6</accession>
<reference evidence="11" key="1">
    <citation type="submission" date="2017-04" db="EMBL/GenBank/DDBJ databases">
        <authorList>
            <person name="Varghese N."/>
            <person name="Submissions S."/>
        </authorList>
    </citation>
    <scope>NUCLEOTIDE SEQUENCE [LARGE SCALE GENOMIC DNA]</scope>
    <source>
        <strain evidence="11">DSM 22618</strain>
    </source>
</reference>
<dbReference type="EMBL" id="FXAG01000022">
    <property type="protein sequence ID" value="SMF45579.1"/>
    <property type="molecule type" value="Genomic_DNA"/>
</dbReference>
<evidence type="ECO:0000313" key="10">
    <source>
        <dbReference type="EMBL" id="SMF45579.1"/>
    </source>
</evidence>
<dbReference type="InterPro" id="IPR050245">
    <property type="entry name" value="PrsA_foldase"/>
</dbReference>
<dbReference type="PANTHER" id="PTHR47245:SF1">
    <property type="entry name" value="FOLDASE PROTEIN PRSA"/>
    <property type="match status" value="1"/>
</dbReference>
<dbReference type="Gene3D" id="3.10.50.40">
    <property type="match status" value="1"/>
</dbReference>
<dbReference type="InterPro" id="IPR023058">
    <property type="entry name" value="PPIase_PpiC_CS"/>
</dbReference>
<keyword evidence="4 8" id="KW-0732">Signal</keyword>
<dbReference type="PANTHER" id="PTHR47245">
    <property type="entry name" value="PEPTIDYLPROLYL ISOMERASE"/>
    <property type="match status" value="1"/>
</dbReference>
<name>A0A1Y6CAK6_9NEIS</name>